<dbReference type="InterPro" id="IPR025430">
    <property type="entry name" value="DUF4167"/>
</dbReference>
<feature type="region of interest" description="Disordered" evidence="1">
    <location>
        <begin position="1"/>
        <end position="28"/>
    </location>
</feature>
<proteinExistence type="predicted"/>
<evidence type="ECO:0000313" key="4">
    <source>
        <dbReference type="Proteomes" id="UP001596024"/>
    </source>
</evidence>
<evidence type="ECO:0000259" key="2">
    <source>
        <dbReference type="Pfam" id="PF13763"/>
    </source>
</evidence>
<keyword evidence="4" id="KW-1185">Reference proteome</keyword>
<evidence type="ECO:0000256" key="1">
    <source>
        <dbReference type="SAM" id="MobiDB-lite"/>
    </source>
</evidence>
<accession>A0ABV9NA66</accession>
<feature type="compositionally biased region" description="Acidic residues" evidence="1">
    <location>
        <begin position="84"/>
        <end position="93"/>
    </location>
</feature>
<organism evidence="3 4">
    <name type="scientific">Glycocaulis abyssi</name>
    <dbReference type="NCBI Taxonomy" id="1433403"/>
    <lineage>
        <taxon>Bacteria</taxon>
        <taxon>Pseudomonadati</taxon>
        <taxon>Pseudomonadota</taxon>
        <taxon>Alphaproteobacteria</taxon>
        <taxon>Maricaulales</taxon>
        <taxon>Maricaulaceae</taxon>
        <taxon>Glycocaulis</taxon>
    </lineage>
</organism>
<feature type="region of interest" description="Disordered" evidence="1">
    <location>
        <begin position="70"/>
        <end position="212"/>
    </location>
</feature>
<dbReference type="EMBL" id="JBHSGQ010000003">
    <property type="protein sequence ID" value="MFC4725221.1"/>
    <property type="molecule type" value="Genomic_DNA"/>
</dbReference>
<comment type="caution">
    <text evidence="3">The sequence shown here is derived from an EMBL/GenBank/DDBJ whole genome shotgun (WGS) entry which is preliminary data.</text>
</comment>
<reference evidence="4" key="1">
    <citation type="journal article" date="2019" name="Int. J. Syst. Evol. Microbiol.">
        <title>The Global Catalogue of Microorganisms (GCM) 10K type strain sequencing project: providing services to taxonomists for standard genome sequencing and annotation.</title>
        <authorList>
            <consortium name="The Broad Institute Genomics Platform"/>
            <consortium name="The Broad Institute Genome Sequencing Center for Infectious Disease"/>
            <person name="Wu L."/>
            <person name="Ma J."/>
        </authorList>
    </citation>
    <scope>NUCLEOTIDE SEQUENCE [LARGE SCALE GENOMIC DNA]</scope>
    <source>
        <strain evidence="4">CCUG 62981</strain>
    </source>
</reference>
<gene>
    <name evidence="3" type="ORF">ACFPB0_07955</name>
</gene>
<protein>
    <submittedName>
        <fullName evidence="3">DUF4167 domain-containing protein</fullName>
    </submittedName>
</protein>
<feature type="compositionally biased region" description="Basic residues" evidence="1">
    <location>
        <begin position="1"/>
        <end position="12"/>
    </location>
</feature>
<feature type="compositionally biased region" description="Polar residues" evidence="1">
    <location>
        <begin position="13"/>
        <end position="22"/>
    </location>
</feature>
<sequence length="212" mass="23117">MKRQRGRGRKPSHNQGNRNFESNGPDVKIRGNAAHIYEKYLQLARDASSSGDRVMAENYYQHAEHYFRIVQLTQPRREERDNNSDDDSDDGDDGDSRNTHQQSRNGGDGDNAERSDNQGNGERQPRGRRPSRRPGGENRQDAGADNAGSDPLRMVDPGTAGGDSPPASQGSEQPGDDAPRPARTRRPRRTRADAEAEAALKSASGGDADAAA</sequence>
<feature type="domain" description="DUF4167" evidence="2">
    <location>
        <begin position="4"/>
        <end position="75"/>
    </location>
</feature>
<evidence type="ECO:0000313" key="3">
    <source>
        <dbReference type="EMBL" id="MFC4725221.1"/>
    </source>
</evidence>
<name>A0ABV9NA66_9PROT</name>
<feature type="compositionally biased region" description="Low complexity" evidence="1">
    <location>
        <begin position="197"/>
        <end position="212"/>
    </location>
</feature>
<dbReference type="RefSeq" id="WP_371392474.1">
    <property type="nucleotide sequence ID" value="NZ_CP163421.1"/>
</dbReference>
<dbReference type="Proteomes" id="UP001596024">
    <property type="component" value="Unassembled WGS sequence"/>
</dbReference>
<dbReference type="Pfam" id="PF13763">
    <property type="entry name" value="DUF4167"/>
    <property type="match status" value="1"/>
</dbReference>